<evidence type="ECO:0008006" key="5">
    <source>
        <dbReference type="Google" id="ProtNLM"/>
    </source>
</evidence>
<proteinExistence type="predicted"/>
<feature type="region of interest" description="Disordered" evidence="1">
    <location>
        <begin position="89"/>
        <end position="162"/>
    </location>
</feature>
<evidence type="ECO:0000313" key="4">
    <source>
        <dbReference type="Proteomes" id="UP000652761"/>
    </source>
</evidence>
<dbReference type="AlphaFoldDB" id="A0A843XT37"/>
<feature type="compositionally biased region" description="Polar residues" evidence="1">
    <location>
        <begin position="91"/>
        <end position="100"/>
    </location>
</feature>
<keyword evidence="2" id="KW-1133">Transmembrane helix</keyword>
<feature type="transmembrane region" description="Helical" evidence="2">
    <location>
        <begin position="249"/>
        <end position="268"/>
    </location>
</feature>
<keyword evidence="2" id="KW-0812">Transmembrane</keyword>
<evidence type="ECO:0000313" key="3">
    <source>
        <dbReference type="EMBL" id="MQM23064.1"/>
    </source>
</evidence>
<keyword evidence="4" id="KW-1185">Reference proteome</keyword>
<feature type="transmembrane region" description="Helical" evidence="2">
    <location>
        <begin position="176"/>
        <end position="196"/>
    </location>
</feature>
<comment type="caution">
    <text evidence="3">The sequence shown here is derived from an EMBL/GenBank/DDBJ whole genome shotgun (WGS) entry which is preliminary data.</text>
</comment>
<reference evidence="3" key="1">
    <citation type="submission" date="2017-07" db="EMBL/GenBank/DDBJ databases">
        <title>Taro Niue Genome Assembly and Annotation.</title>
        <authorList>
            <person name="Atibalentja N."/>
            <person name="Keating K."/>
            <person name="Fields C.J."/>
        </authorList>
    </citation>
    <scope>NUCLEOTIDE SEQUENCE</scope>
    <source>
        <strain evidence="3">Niue_2</strain>
        <tissue evidence="3">Leaf</tissue>
    </source>
</reference>
<feature type="compositionally biased region" description="Basic and acidic residues" evidence="1">
    <location>
        <begin position="108"/>
        <end position="117"/>
    </location>
</feature>
<dbReference type="EMBL" id="NMUH01014888">
    <property type="protein sequence ID" value="MQM23064.1"/>
    <property type="molecule type" value="Genomic_DNA"/>
</dbReference>
<name>A0A843XT37_COLES</name>
<gene>
    <name evidence="3" type="ORF">Taro_056125</name>
</gene>
<feature type="region of interest" description="Disordered" evidence="1">
    <location>
        <begin position="24"/>
        <end position="77"/>
    </location>
</feature>
<protein>
    <recommendedName>
        <fullName evidence="5">Transmembrane protein</fullName>
    </recommendedName>
</protein>
<dbReference type="Proteomes" id="UP000652761">
    <property type="component" value="Unassembled WGS sequence"/>
</dbReference>
<evidence type="ECO:0000256" key="2">
    <source>
        <dbReference type="SAM" id="Phobius"/>
    </source>
</evidence>
<keyword evidence="2" id="KW-0472">Membrane</keyword>
<organism evidence="3 4">
    <name type="scientific">Colocasia esculenta</name>
    <name type="common">Wild taro</name>
    <name type="synonym">Arum esculentum</name>
    <dbReference type="NCBI Taxonomy" id="4460"/>
    <lineage>
        <taxon>Eukaryota</taxon>
        <taxon>Viridiplantae</taxon>
        <taxon>Streptophyta</taxon>
        <taxon>Embryophyta</taxon>
        <taxon>Tracheophyta</taxon>
        <taxon>Spermatophyta</taxon>
        <taxon>Magnoliopsida</taxon>
        <taxon>Liliopsida</taxon>
        <taxon>Araceae</taxon>
        <taxon>Aroideae</taxon>
        <taxon>Colocasieae</taxon>
        <taxon>Colocasia</taxon>
    </lineage>
</organism>
<sequence length="269" mass="29022">MGFGLWSSTFHRFLPSLGWKSEAQDDLGEEKTDGGSILPEQHVDGKPTETQASTVAPKHHGEATTPGRAPAEKASGLKNIEHHRKEVVIKSEQQAASSPTPHRPKEHRPKEPEKQLDDAGVASPSPRDQLGCDKEVVVRPEQQPGEARAASTSPRQLEEATEKAELADEVKFQKQLAMGLLTFSAAAVIAAKATTFAKQPGSGGQQDSQRGFFFCVSVGLWFTSLLFSMSIILLNTFKEGSKGLVINSKIFNSSGICIAVVGVAFWIFA</sequence>
<accession>A0A843XT37</accession>
<evidence type="ECO:0000256" key="1">
    <source>
        <dbReference type="SAM" id="MobiDB-lite"/>
    </source>
</evidence>
<feature type="transmembrane region" description="Helical" evidence="2">
    <location>
        <begin position="211"/>
        <end position="237"/>
    </location>
</feature>